<dbReference type="Gene3D" id="3.90.550.10">
    <property type="entry name" value="Spore Coat Polysaccharide Biosynthesis Protein SpsA, Chain A"/>
    <property type="match status" value="1"/>
</dbReference>
<dbReference type="PANTHER" id="PTHR48090:SF7">
    <property type="entry name" value="RFBJ PROTEIN"/>
    <property type="match status" value="1"/>
</dbReference>
<keyword evidence="1" id="KW-0472">Membrane</keyword>
<dbReference type="InterPro" id="IPR050256">
    <property type="entry name" value="Glycosyltransferase_2"/>
</dbReference>
<dbReference type="InterPro" id="IPR029044">
    <property type="entry name" value="Nucleotide-diphossugar_trans"/>
</dbReference>
<proteinExistence type="predicted"/>
<dbReference type="Proteomes" id="UP000214747">
    <property type="component" value="Unassembled WGS sequence"/>
</dbReference>
<dbReference type="PANTHER" id="PTHR48090">
    <property type="entry name" value="UNDECAPRENYL-PHOSPHATE 4-DEOXY-4-FORMAMIDO-L-ARABINOSE TRANSFERASE-RELATED"/>
    <property type="match status" value="1"/>
</dbReference>
<keyword evidence="1" id="KW-0812">Transmembrane</keyword>
<comment type="caution">
    <text evidence="3">The sequence shown here is derived from an EMBL/GenBank/DDBJ whole genome shotgun (WGS) entry which is preliminary data.</text>
</comment>
<reference evidence="3 4" key="1">
    <citation type="journal article" date="2010" name="Int. J. Syst. Evol. Microbiol.">
        <title>Reclassification of Herbaspirillum putei as a later heterotypic synonym of Herbaspirillum huttiense, with the description of H. huttiense subsp. huttiense subsp. nov. and H. huttiense subsp. putei subsp. nov., comb. nov., and description of Herbaspirillum aquaticum sp. nov.</title>
        <authorList>
            <person name="Dobritsa A.P."/>
            <person name="Reddy M.C."/>
            <person name="Samadpour M."/>
        </authorList>
    </citation>
    <scope>NUCLEOTIDE SEQUENCE [LARGE SCALE GENOMIC DNA]</scope>
    <source>
        <strain evidence="3 4">IEH 4430</strain>
    </source>
</reference>
<dbReference type="AlphaFoldDB" id="A0A225SRE4"/>
<feature type="transmembrane region" description="Helical" evidence="1">
    <location>
        <begin position="294"/>
        <end position="317"/>
    </location>
</feature>
<evidence type="ECO:0000313" key="4">
    <source>
        <dbReference type="Proteomes" id="UP000214747"/>
    </source>
</evidence>
<evidence type="ECO:0000313" key="3">
    <source>
        <dbReference type="EMBL" id="OWY33598.1"/>
    </source>
</evidence>
<organism evidence="3 4">
    <name type="scientific">Herbaspirillum aquaticum</name>
    <dbReference type="NCBI Taxonomy" id="568783"/>
    <lineage>
        <taxon>Bacteria</taxon>
        <taxon>Pseudomonadati</taxon>
        <taxon>Pseudomonadota</taxon>
        <taxon>Betaproteobacteria</taxon>
        <taxon>Burkholderiales</taxon>
        <taxon>Oxalobacteraceae</taxon>
        <taxon>Herbaspirillum</taxon>
    </lineage>
</organism>
<dbReference type="InterPro" id="IPR001173">
    <property type="entry name" value="Glyco_trans_2-like"/>
</dbReference>
<dbReference type="Pfam" id="PF00535">
    <property type="entry name" value="Glycos_transf_2"/>
    <property type="match status" value="1"/>
</dbReference>
<dbReference type="EMBL" id="NJGV01000016">
    <property type="protein sequence ID" value="OWY33598.1"/>
    <property type="molecule type" value="Genomic_DNA"/>
</dbReference>
<feature type="domain" description="Glycosyltransferase 2-like" evidence="2">
    <location>
        <begin position="7"/>
        <end position="170"/>
    </location>
</feature>
<sequence>MSDSVLIVIPTLNESKHIVSVLDSISSDLPAGCTIVVADGGSSDDTAQKVLDYGRQHACVKLIHNPQKIQSAAVNLAVETLGGETKYVVRCDAHAVYPSNFIRTLIAAIKQHDADSVVVPMDSRGETCFQNAVAWVSDSLIGSGGSAHRGGNFSGYVDHGHHAIFKTESFLRNQGYDATFTHNEDAEFDCRLRARGMKIYLDGSIRLIYHPRANFKSLFKQYFNYGKGRSRTVRKHPGSLRLRQFAVPACIGSSLLALPLALITPYSLIIPAGYLGLLLAGTASVVAKHKKPCALLAGVAAFAMHSGWALGFAYGMLKLREQKWQGAT</sequence>
<evidence type="ECO:0000256" key="1">
    <source>
        <dbReference type="SAM" id="Phobius"/>
    </source>
</evidence>
<dbReference type="CDD" id="cd02525">
    <property type="entry name" value="Succinoglycan_BP_ExoA"/>
    <property type="match status" value="1"/>
</dbReference>
<gene>
    <name evidence="3" type="ORF">CEJ45_15905</name>
</gene>
<evidence type="ECO:0000259" key="2">
    <source>
        <dbReference type="Pfam" id="PF00535"/>
    </source>
</evidence>
<dbReference type="RefSeq" id="WP_088756044.1">
    <property type="nucleotide sequence ID" value="NZ_NJGV01000016.1"/>
</dbReference>
<dbReference type="SUPFAM" id="SSF53448">
    <property type="entry name" value="Nucleotide-diphospho-sugar transferases"/>
    <property type="match status" value="1"/>
</dbReference>
<keyword evidence="1" id="KW-1133">Transmembrane helix</keyword>
<feature type="transmembrane region" description="Helical" evidence="1">
    <location>
        <begin position="268"/>
        <end position="287"/>
    </location>
</feature>
<name>A0A225SRE4_9BURK</name>
<accession>A0A225SRE4</accession>
<protein>
    <submittedName>
        <fullName evidence="3">Succinoglycan biosynthesis protein exoa</fullName>
    </submittedName>
</protein>
<keyword evidence="4" id="KW-1185">Reference proteome</keyword>